<comment type="function">
    <text evidence="9">Part of the tripartite ATP-independent periplasmic (TRAP) transport system.</text>
</comment>
<evidence type="ECO:0000256" key="3">
    <source>
        <dbReference type="ARBA" id="ARBA00022475"/>
    </source>
</evidence>
<dbReference type="InterPro" id="IPR007387">
    <property type="entry name" value="TRAP_DctQ"/>
</dbReference>
<evidence type="ECO:0000256" key="2">
    <source>
        <dbReference type="ARBA" id="ARBA00022448"/>
    </source>
</evidence>
<feature type="domain" description="Tripartite ATP-independent periplasmic transporters DctQ component" evidence="10">
    <location>
        <begin position="52"/>
        <end position="166"/>
    </location>
</feature>
<keyword evidence="6 9" id="KW-1133">Transmembrane helix</keyword>
<evidence type="ECO:0000256" key="8">
    <source>
        <dbReference type="ARBA" id="ARBA00038436"/>
    </source>
</evidence>
<proteinExistence type="inferred from homology"/>
<evidence type="ECO:0000259" key="10">
    <source>
        <dbReference type="Pfam" id="PF04290"/>
    </source>
</evidence>
<comment type="subunit">
    <text evidence="9">The complex comprises the extracytoplasmic solute receptor protein and the two transmembrane proteins.</text>
</comment>
<keyword evidence="5 9" id="KW-0812">Transmembrane</keyword>
<comment type="caution">
    <text evidence="11">The sequence shown here is derived from an EMBL/GenBank/DDBJ whole genome shotgun (WGS) entry which is preliminary data.</text>
</comment>
<dbReference type="InterPro" id="IPR055348">
    <property type="entry name" value="DctQ"/>
</dbReference>
<evidence type="ECO:0000256" key="1">
    <source>
        <dbReference type="ARBA" id="ARBA00004429"/>
    </source>
</evidence>
<protein>
    <recommendedName>
        <fullName evidence="9">TRAP transporter small permease protein</fullName>
    </recommendedName>
</protein>
<feature type="transmembrane region" description="Helical" evidence="9">
    <location>
        <begin position="147"/>
        <end position="164"/>
    </location>
</feature>
<organism evidence="11 12">
    <name type="scientific">Hoeflea alexandrii</name>
    <dbReference type="NCBI Taxonomy" id="288436"/>
    <lineage>
        <taxon>Bacteria</taxon>
        <taxon>Pseudomonadati</taxon>
        <taxon>Pseudomonadota</taxon>
        <taxon>Alphaproteobacteria</taxon>
        <taxon>Hyphomicrobiales</taxon>
        <taxon>Rhizobiaceae</taxon>
        <taxon>Hoeflea</taxon>
    </lineage>
</organism>
<keyword evidence="12" id="KW-1185">Reference proteome</keyword>
<keyword evidence="3" id="KW-1003">Cell membrane</keyword>
<comment type="subcellular location">
    <subcellularLocation>
        <location evidence="1 9">Cell inner membrane</location>
        <topology evidence="1 9">Multi-pass membrane protein</topology>
    </subcellularLocation>
</comment>
<dbReference type="RefSeq" id="WP_252916022.1">
    <property type="nucleotide sequence ID" value="NZ_JAAAML010000002.1"/>
</dbReference>
<name>A0ABT1CTU7_9HYPH</name>
<dbReference type="Proteomes" id="UP001320715">
    <property type="component" value="Unassembled WGS sequence"/>
</dbReference>
<keyword evidence="4 9" id="KW-0997">Cell inner membrane</keyword>
<evidence type="ECO:0000256" key="9">
    <source>
        <dbReference type="RuleBase" id="RU369079"/>
    </source>
</evidence>
<dbReference type="PANTHER" id="PTHR35011:SF2">
    <property type="entry name" value="2,3-DIKETO-L-GULONATE TRAP TRANSPORTER SMALL PERMEASE PROTEIN YIAM"/>
    <property type="match status" value="1"/>
</dbReference>
<evidence type="ECO:0000256" key="6">
    <source>
        <dbReference type="ARBA" id="ARBA00022989"/>
    </source>
</evidence>
<feature type="transmembrane region" description="Helical" evidence="9">
    <location>
        <begin position="53"/>
        <end position="77"/>
    </location>
</feature>
<dbReference type="Pfam" id="PF04290">
    <property type="entry name" value="DctQ"/>
    <property type="match status" value="1"/>
</dbReference>
<sequence length="187" mass="21409">MTSIVKWFLRGAEFVAATMMAAMFVTFILQIAIRYSAKLEWLAQAFPILEPSRYGWTLELCLALWVWIVFWGAAFVVRERDHVTFDVIYGHVSPKARRWFAIIGGAAVCGGLLWSVEPTWSKFFILRLKKTATLNGLFGDWIRMRDIYSIYILFLVVVAARYGWRAISAFRHGADIDQPGHDEAAKP</sequence>
<evidence type="ECO:0000256" key="5">
    <source>
        <dbReference type="ARBA" id="ARBA00022692"/>
    </source>
</evidence>
<keyword evidence="2 9" id="KW-0813">Transport</keyword>
<evidence type="ECO:0000256" key="7">
    <source>
        <dbReference type="ARBA" id="ARBA00023136"/>
    </source>
</evidence>
<gene>
    <name evidence="11" type="ORF">GTW23_12605</name>
</gene>
<accession>A0ABT1CTU7</accession>
<dbReference type="EMBL" id="JAAAML010000002">
    <property type="protein sequence ID" value="MCO6409021.1"/>
    <property type="molecule type" value="Genomic_DNA"/>
</dbReference>
<evidence type="ECO:0000256" key="4">
    <source>
        <dbReference type="ARBA" id="ARBA00022519"/>
    </source>
</evidence>
<evidence type="ECO:0000313" key="12">
    <source>
        <dbReference type="Proteomes" id="UP001320715"/>
    </source>
</evidence>
<reference evidence="11 12" key="1">
    <citation type="submission" date="2020-01" db="EMBL/GenBank/DDBJ databases">
        <title>Genomes of bacteria type strains.</title>
        <authorList>
            <person name="Chen J."/>
            <person name="Zhu S."/>
            <person name="Yang J."/>
        </authorList>
    </citation>
    <scope>NUCLEOTIDE SEQUENCE [LARGE SCALE GENOMIC DNA]</scope>
    <source>
        <strain evidence="11 12">DSM 16655</strain>
    </source>
</reference>
<dbReference type="PANTHER" id="PTHR35011">
    <property type="entry name" value="2,3-DIKETO-L-GULONATE TRAP TRANSPORTER SMALL PERMEASE PROTEIN YIAM"/>
    <property type="match status" value="1"/>
</dbReference>
<comment type="similarity">
    <text evidence="8 9">Belongs to the TRAP transporter small permease family.</text>
</comment>
<feature type="transmembrane region" description="Helical" evidence="9">
    <location>
        <begin position="12"/>
        <end position="33"/>
    </location>
</feature>
<keyword evidence="7 9" id="KW-0472">Membrane</keyword>
<evidence type="ECO:0000313" key="11">
    <source>
        <dbReference type="EMBL" id="MCO6409021.1"/>
    </source>
</evidence>
<feature type="transmembrane region" description="Helical" evidence="9">
    <location>
        <begin position="98"/>
        <end position="116"/>
    </location>
</feature>